<dbReference type="InterPro" id="IPR000571">
    <property type="entry name" value="Znf_CCCH"/>
</dbReference>
<evidence type="ECO:0000259" key="2">
    <source>
        <dbReference type="PROSITE" id="PS50103"/>
    </source>
</evidence>
<dbReference type="InterPro" id="IPR039258">
    <property type="entry name" value="ZNF511"/>
</dbReference>
<sequence>MPAGLGEPIPAIVAKLQFCKTPYVRRRSPSDEFFVDGNLASETWTKFCVIPHEEKGKLPARRVNCVMPSCRKTFSSTTSMEDHYRLQHMNVCSVKGCKASYPDERLLNIHIREVHDIFFQVLAEKRPPQYECLVENCEKRFNTDFDRGNHLHAVHKFPKSYRFNGPRKVNKRREKRKSRGSKAVPCRFFFGQNGCKFASTCRYSHEPSSMDVDQLAEDLTMEL</sequence>
<protein>
    <submittedName>
        <fullName evidence="4">Uncharacterized protein</fullName>
    </submittedName>
</protein>
<feature type="zinc finger region" description="C3H1-type" evidence="1">
    <location>
        <begin position="180"/>
        <end position="208"/>
    </location>
</feature>
<dbReference type="PANTHER" id="PTHR21354">
    <property type="entry name" value="ZINC FINGER PROTEIN 511"/>
    <property type="match status" value="1"/>
</dbReference>
<evidence type="ECO:0000313" key="4">
    <source>
        <dbReference type="EMBL" id="CAD9687452.1"/>
    </source>
</evidence>
<dbReference type="EMBL" id="HBHK01015172">
    <property type="protein sequence ID" value="CAD9687452.1"/>
    <property type="molecule type" value="Transcribed_RNA"/>
</dbReference>
<dbReference type="PANTHER" id="PTHR21354:SF0">
    <property type="entry name" value="ZINC FINGER PROTEIN 511"/>
    <property type="match status" value="1"/>
</dbReference>
<evidence type="ECO:0000259" key="3">
    <source>
        <dbReference type="PROSITE" id="PS50157"/>
    </source>
</evidence>
<dbReference type="GO" id="GO:0008270">
    <property type="term" value="F:zinc ion binding"/>
    <property type="evidence" value="ECO:0007669"/>
    <property type="project" value="UniProtKB-KW"/>
</dbReference>
<feature type="domain" description="C2H2-type" evidence="3">
    <location>
        <begin position="63"/>
        <end position="88"/>
    </location>
</feature>
<gene>
    <name evidence="4" type="ORF">QSP1433_LOCUS9519</name>
</gene>
<dbReference type="PROSITE" id="PS50157">
    <property type="entry name" value="ZINC_FINGER_C2H2_2"/>
    <property type="match status" value="2"/>
</dbReference>
<keyword evidence="1" id="KW-0479">Metal-binding</keyword>
<dbReference type="SMART" id="SM00355">
    <property type="entry name" value="ZnF_C2H2"/>
    <property type="match status" value="3"/>
</dbReference>
<dbReference type="AlphaFoldDB" id="A0A7S2S2E2"/>
<feature type="domain" description="C2H2-type" evidence="3">
    <location>
        <begin position="130"/>
        <end position="160"/>
    </location>
</feature>
<reference evidence="4" key="1">
    <citation type="submission" date="2021-01" db="EMBL/GenBank/DDBJ databases">
        <authorList>
            <person name="Corre E."/>
            <person name="Pelletier E."/>
            <person name="Niang G."/>
            <person name="Scheremetjew M."/>
            <person name="Finn R."/>
            <person name="Kale V."/>
            <person name="Holt S."/>
            <person name="Cochrane G."/>
            <person name="Meng A."/>
            <person name="Brown T."/>
            <person name="Cohen L."/>
        </authorList>
    </citation>
    <scope>NUCLEOTIDE SEQUENCE</scope>
    <source>
        <strain evidence="4">NY070348D</strain>
    </source>
</reference>
<dbReference type="PROSITE" id="PS00028">
    <property type="entry name" value="ZINC_FINGER_C2H2_1"/>
    <property type="match status" value="3"/>
</dbReference>
<dbReference type="Gene3D" id="3.30.160.60">
    <property type="entry name" value="Classic Zinc Finger"/>
    <property type="match status" value="1"/>
</dbReference>
<feature type="domain" description="C3H1-type" evidence="2">
    <location>
        <begin position="180"/>
        <end position="208"/>
    </location>
</feature>
<evidence type="ECO:0000256" key="1">
    <source>
        <dbReference type="PROSITE-ProRule" id="PRU00723"/>
    </source>
</evidence>
<accession>A0A7S2S2E2</accession>
<keyword evidence="1" id="KW-0863">Zinc-finger</keyword>
<proteinExistence type="predicted"/>
<keyword evidence="1" id="KW-0862">Zinc</keyword>
<organism evidence="4">
    <name type="scientific">Mucochytrium quahogii</name>
    <dbReference type="NCBI Taxonomy" id="96639"/>
    <lineage>
        <taxon>Eukaryota</taxon>
        <taxon>Sar</taxon>
        <taxon>Stramenopiles</taxon>
        <taxon>Bigyra</taxon>
        <taxon>Labyrinthulomycetes</taxon>
        <taxon>Thraustochytrida</taxon>
        <taxon>Thraustochytriidae</taxon>
        <taxon>Mucochytrium</taxon>
    </lineage>
</organism>
<dbReference type="PROSITE" id="PS50103">
    <property type="entry name" value="ZF_C3H1"/>
    <property type="match status" value="1"/>
</dbReference>
<dbReference type="Gene3D" id="4.10.1000.10">
    <property type="entry name" value="Zinc finger, CCCH-type"/>
    <property type="match status" value="1"/>
</dbReference>
<name>A0A7S2S2E2_9STRA</name>
<dbReference type="InterPro" id="IPR013087">
    <property type="entry name" value="Znf_C2H2_type"/>
</dbReference>